<evidence type="ECO:0000313" key="2">
    <source>
        <dbReference type="Proteomes" id="UP000469949"/>
    </source>
</evidence>
<evidence type="ECO:0008006" key="3">
    <source>
        <dbReference type="Google" id="ProtNLM"/>
    </source>
</evidence>
<protein>
    <recommendedName>
        <fullName evidence="3">XRE family transcriptional regulator</fullName>
    </recommendedName>
</protein>
<dbReference type="AlphaFoldDB" id="A0A833MZU8"/>
<sequence length="117" mass="13482">MRNSGSKFRKVGMFDTQLWVDEWRRVHPIKPAALVAQNLGAPVRSVEKWFSGEASPSLKWLGPIFTMYGATFVLRGMRNPPAWLCEASRREQRERLAMMQEAIDAEFSDLEYAEFEA</sequence>
<dbReference type="EMBL" id="WEKV01000001">
    <property type="protein sequence ID" value="KAB7788007.1"/>
    <property type="molecule type" value="Genomic_DNA"/>
</dbReference>
<proteinExistence type="predicted"/>
<dbReference type="Proteomes" id="UP000469949">
    <property type="component" value="Unassembled WGS sequence"/>
</dbReference>
<organism evidence="1 2">
    <name type="scientific">Methylorubrum populi</name>
    <dbReference type="NCBI Taxonomy" id="223967"/>
    <lineage>
        <taxon>Bacteria</taxon>
        <taxon>Pseudomonadati</taxon>
        <taxon>Pseudomonadota</taxon>
        <taxon>Alphaproteobacteria</taxon>
        <taxon>Hyphomicrobiales</taxon>
        <taxon>Methylobacteriaceae</taxon>
        <taxon>Methylorubrum</taxon>
    </lineage>
</organism>
<gene>
    <name evidence="1" type="ORF">F8B43_0012</name>
</gene>
<reference evidence="1 2" key="1">
    <citation type="submission" date="2019-10" db="EMBL/GenBank/DDBJ databases">
        <title>Draft Genome Sequence of the Caffeine Degrading Methylotroph Methylorubrum populi PINKEL.</title>
        <authorList>
            <person name="Dawson S.C."/>
            <person name="Zhang X."/>
            <person name="Wright M.E."/>
            <person name="Sharma G."/>
            <person name="Langner J.T."/>
            <person name="Ditty J.L."/>
            <person name="Subuyuj G.A."/>
        </authorList>
    </citation>
    <scope>NUCLEOTIDE SEQUENCE [LARGE SCALE GENOMIC DNA]</scope>
    <source>
        <strain evidence="1 2">Pinkel</strain>
    </source>
</reference>
<accession>A0A833MZU8</accession>
<evidence type="ECO:0000313" key="1">
    <source>
        <dbReference type="EMBL" id="KAB7788007.1"/>
    </source>
</evidence>
<comment type="caution">
    <text evidence="1">The sequence shown here is derived from an EMBL/GenBank/DDBJ whole genome shotgun (WGS) entry which is preliminary data.</text>
</comment>
<name>A0A833MZU8_9HYPH</name>